<keyword evidence="1" id="KW-0175">Coiled coil</keyword>
<protein>
    <submittedName>
        <fullName evidence="3">Uncharacterized protein</fullName>
    </submittedName>
</protein>
<organism evidence="3 4">
    <name type="scientific">Methylorubrum extorquens (strain ATCC 14718 / DSM 1338 / JCM 2805 / NCIMB 9133 / AM1)</name>
    <name type="common">Methylobacterium extorquens</name>
    <dbReference type="NCBI Taxonomy" id="272630"/>
    <lineage>
        <taxon>Bacteria</taxon>
        <taxon>Pseudomonadati</taxon>
        <taxon>Pseudomonadota</taxon>
        <taxon>Alphaproteobacteria</taxon>
        <taxon>Hyphomicrobiales</taxon>
        <taxon>Methylobacteriaceae</taxon>
        <taxon>Methylorubrum</taxon>
    </lineage>
</organism>
<dbReference type="EMBL" id="CP001511">
    <property type="protein sequence ID" value="ACS43446.1"/>
    <property type="molecule type" value="Genomic_DNA"/>
</dbReference>
<proteinExistence type="predicted"/>
<feature type="region of interest" description="Disordered" evidence="2">
    <location>
        <begin position="422"/>
        <end position="466"/>
    </location>
</feature>
<gene>
    <name evidence="3" type="ordered locus">MexAM1_META2p0599</name>
</gene>
<accession>C5B4R4</accession>
<keyword evidence="4" id="KW-1185">Reference proteome</keyword>
<evidence type="ECO:0000256" key="1">
    <source>
        <dbReference type="SAM" id="Coils"/>
    </source>
</evidence>
<dbReference type="HOGENOM" id="CLU_581199_0_0_5"/>
<evidence type="ECO:0000256" key="2">
    <source>
        <dbReference type="SAM" id="MobiDB-lite"/>
    </source>
</evidence>
<geneLocation type="plasmid" evidence="3 4">
    <name>megaplasmid</name>
</geneLocation>
<evidence type="ECO:0000313" key="3">
    <source>
        <dbReference type="EMBL" id="ACS43446.1"/>
    </source>
</evidence>
<dbReference type="Proteomes" id="UP000009081">
    <property type="component" value="Plasmid megaplasmid"/>
</dbReference>
<dbReference type="KEGG" id="mea:Mex_2p0599"/>
<reference evidence="3 4" key="1">
    <citation type="journal article" date="2009" name="PLoS ONE">
        <title>Methylobacterium genome sequences: a reference blueprint to investigate microbial metabolism of C1 compounds from natural and industrial sources.</title>
        <authorList>
            <person name="Vuilleumier S."/>
            <person name="Chistoserdova L."/>
            <person name="Lee M.-C."/>
            <person name="Bringel F."/>
            <person name="Lajus A."/>
            <person name="Zhou Y."/>
            <person name="Gourion B."/>
            <person name="Barbe V."/>
            <person name="Chang J."/>
            <person name="Cruveiller S."/>
            <person name="Dossat C."/>
            <person name="Gillett W."/>
            <person name="Gruffaz C."/>
            <person name="Haugen E."/>
            <person name="Hourcade E."/>
            <person name="Levy R."/>
            <person name="Mangenot S."/>
            <person name="Muller E."/>
            <person name="Nadalig T."/>
            <person name="Pagni M."/>
            <person name="Penny C."/>
            <person name="Peyraud R."/>
            <person name="Robinson D.G."/>
            <person name="Roche D."/>
            <person name="Rouy Z."/>
            <person name="Saenampechek C."/>
            <person name="Salvignol G."/>
            <person name="Vallenet D."/>
            <person name="Wu Z."/>
            <person name="Marx C.J."/>
            <person name="Vorholt J.A."/>
            <person name="Olson M.V."/>
            <person name="Kaul R."/>
            <person name="Weissenbach J."/>
            <person name="Medigue C."/>
            <person name="Lidstrom M.E."/>
        </authorList>
    </citation>
    <scope>NUCLEOTIDE SEQUENCE [LARGE SCALE GENOMIC DNA]</scope>
    <source>
        <strain evidence="4">ATCC 14718 / DSM 1338 / JCM 2805 / NCIMB 9133 / AM1</strain>
    </source>
</reference>
<dbReference type="RefSeq" id="WP_012753897.1">
    <property type="nucleotide sequence ID" value="NC_012811.1"/>
</dbReference>
<sequence length="506" mass="54716">MIDGRELARRIAARNDQLWRDERRVAATLEDAVRIQTAQRTEEAKAWSRLGAMRLAQDGEVLTGRMDASAKEAASILQRRERRLDEIRERIAELELQVETAADAHARAMVAATEAGACAARRKADALEALERDETCRAAAADVAALQAQAGKADGKAAEARNTLDGKARPYLLEPTFAYLWERGYGTPAYEGSGIVRRLDGWVARLVGYETARRDFLNLNEIPRRLSAHADRLRAALDEARVALHAASAVHTADAEEAEREARRLGDAAEAAASDLGSLRDRLGRMGRDLRKAAERNDEDWHLASAALGRSLATDSLARIEAAAAETPDTLDDLLVSEIRKARERAAEAERIASATRDELQRIRKRRKLLEGEAGHLAEQGWDDEDSLFADELGGVELSRMADGTTTGAGFRIKVKLTRRERPRPVVREEPSWSQDAGTVWGRGDRSESPSAGRRQDEEFRTGGGIGAGGGFVTGGVIGAIAGAAIGADDAAAASDGADFTTGGEI</sequence>
<feature type="compositionally biased region" description="Basic and acidic residues" evidence="2">
    <location>
        <begin position="422"/>
        <end position="431"/>
    </location>
</feature>
<feature type="coiled-coil region" evidence="1">
    <location>
        <begin position="339"/>
        <end position="373"/>
    </location>
</feature>
<keyword evidence="3" id="KW-0614">Plasmid</keyword>
<dbReference type="OrthoDB" id="274366at2"/>
<dbReference type="AlphaFoldDB" id="C5B4R4"/>
<feature type="compositionally biased region" description="Basic and acidic residues" evidence="2">
    <location>
        <begin position="443"/>
        <end position="461"/>
    </location>
</feature>
<feature type="coiled-coil region" evidence="1">
    <location>
        <begin position="70"/>
        <end position="104"/>
    </location>
</feature>
<name>C5B4R4_METEA</name>
<evidence type="ECO:0000313" key="4">
    <source>
        <dbReference type="Proteomes" id="UP000009081"/>
    </source>
</evidence>